<accession>A0AAD0ZE25</accession>
<sequence>MHTSFNSTPRSVWSFVALGVLLILSEAIYDLVFANLAYSISGTTLAVTTTYAVGYSAEILVTLLGAGFIDRFNKWKLFIATQLANIAVFALAVFVLRIYDSSVEWVWFFAFFVDLIHQYSRLIMFALIPFLFTADNIPRINGLLATFNGIARTLGPVIGALVIFNVGLSISLLASIAFMLAALALTISLSALNEKTSTLDICSTSFAQRFQESVTGASRATIDLLRAPRWRYFLASYATCLLVVSVLALLWVPLLRGFHGFSEAQTGYLFSVGAAGAIAGGLALRASGQASRVPGTILLSHLIMISGVCITLCLRGNLWLAGTGMFVFQFGTTLYFRTTASAIQLTVPKEIIGSWYGSIDFISRFAGLVGILLAGWAYDKLGTYAIYSILLLLLALSSFNWRGSRQARWLVNT</sequence>
<feature type="transmembrane region" description="Helical" evidence="6">
    <location>
        <begin position="170"/>
        <end position="192"/>
    </location>
</feature>
<dbReference type="PANTHER" id="PTHR23513">
    <property type="entry name" value="INTEGRAL MEMBRANE EFFLUX PROTEIN-RELATED"/>
    <property type="match status" value="1"/>
</dbReference>
<dbReference type="Gene3D" id="1.20.1250.20">
    <property type="entry name" value="MFS general substrate transporter like domains"/>
    <property type="match status" value="1"/>
</dbReference>
<dbReference type="Pfam" id="PF07690">
    <property type="entry name" value="MFS_1"/>
    <property type="match status" value="1"/>
</dbReference>
<name>A0AAD0ZE25_9PSED</name>
<dbReference type="InterPro" id="IPR036259">
    <property type="entry name" value="MFS_trans_sf"/>
</dbReference>
<evidence type="ECO:0000256" key="5">
    <source>
        <dbReference type="ARBA" id="ARBA00023136"/>
    </source>
</evidence>
<dbReference type="EMBL" id="CP027750">
    <property type="protein sequence ID" value="AZE28215.1"/>
    <property type="molecule type" value="Genomic_DNA"/>
</dbReference>
<comment type="subcellular location">
    <subcellularLocation>
        <location evidence="1">Cell membrane</location>
        <topology evidence="1">Multi-pass membrane protein</topology>
    </subcellularLocation>
</comment>
<evidence type="ECO:0000256" key="3">
    <source>
        <dbReference type="ARBA" id="ARBA00022692"/>
    </source>
</evidence>
<feature type="transmembrane region" description="Helical" evidence="6">
    <location>
        <begin position="12"/>
        <end position="32"/>
    </location>
</feature>
<dbReference type="RefSeq" id="WP_231999300.1">
    <property type="nucleotide sequence ID" value="NZ_CP027720.1"/>
</dbReference>
<feature type="transmembrane region" description="Helical" evidence="6">
    <location>
        <begin position="232"/>
        <end position="254"/>
    </location>
</feature>
<feature type="transmembrane region" description="Helical" evidence="6">
    <location>
        <begin position="77"/>
        <end position="99"/>
    </location>
</feature>
<keyword evidence="2" id="KW-1003">Cell membrane</keyword>
<evidence type="ECO:0000313" key="8">
    <source>
        <dbReference type="Proteomes" id="UP000280455"/>
    </source>
</evidence>
<feature type="transmembrane region" description="Helical" evidence="6">
    <location>
        <begin position="326"/>
        <end position="347"/>
    </location>
</feature>
<keyword evidence="5 6" id="KW-0472">Membrane</keyword>
<dbReference type="SUPFAM" id="SSF103473">
    <property type="entry name" value="MFS general substrate transporter"/>
    <property type="match status" value="1"/>
</dbReference>
<dbReference type="Proteomes" id="UP000280455">
    <property type="component" value="Chromosome"/>
</dbReference>
<evidence type="ECO:0000256" key="6">
    <source>
        <dbReference type="SAM" id="Phobius"/>
    </source>
</evidence>
<feature type="transmembrane region" description="Helical" evidence="6">
    <location>
        <begin position="143"/>
        <end position="164"/>
    </location>
</feature>
<reference evidence="7 8" key="1">
    <citation type="submission" date="2018-03" db="EMBL/GenBank/DDBJ databases">
        <title>Diversity of phytobeneficial traits revealed by whole-genome analysis of worldwide-isolated phenazine-producing Pseudomonas spp.</title>
        <authorList>
            <person name="Biessy A."/>
            <person name="Novinscak A."/>
            <person name="Blom J."/>
            <person name="Leger G."/>
            <person name="Thomashow L.S."/>
            <person name="Cazorla F.M."/>
            <person name="Josic D."/>
            <person name="Filion M."/>
        </authorList>
    </citation>
    <scope>NUCLEOTIDE SEQUENCE [LARGE SCALE GENOMIC DNA]</scope>
    <source>
        <strain evidence="7 8">ChPhzS24</strain>
    </source>
</reference>
<dbReference type="PANTHER" id="PTHR23513:SF6">
    <property type="entry name" value="MAJOR FACILITATOR SUPERFAMILY ASSOCIATED DOMAIN-CONTAINING PROTEIN"/>
    <property type="match status" value="1"/>
</dbReference>
<evidence type="ECO:0000256" key="4">
    <source>
        <dbReference type="ARBA" id="ARBA00022989"/>
    </source>
</evidence>
<feature type="transmembrane region" description="Helical" evidence="6">
    <location>
        <begin position="384"/>
        <end position="401"/>
    </location>
</feature>
<evidence type="ECO:0000256" key="1">
    <source>
        <dbReference type="ARBA" id="ARBA00004651"/>
    </source>
</evidence>
<feature type="transmembrane region" description="Helical" evidence="6">
    <location>
        <begin position="359"/>
        <end position="378"/>
    </location>
</feature>
<feature type="transmembrane region" description="Helical" evidence="6">
    <location>
        <begin position="266"/>
        <end position="284"/>
    </location>
</feature>
<dbReference type="GO" id="GO:0005886">
    <property type="term" value="C:plasma membrane"/>
    <property type="evidence" value="ECO:0007669"/>
    <property type="project" value="UniProtKB-SubCell"/>
</dbReference>
<evidence type="ECO:0000313" key="7">
    <source>
        <dbReference type="EMBL" id="AZE28215.1"/>
    </source>
</evidence>
<keyword evidence="4 6" id="KW-1133">Transmembrane helix</keyword>
<evidence type="ECO:0000256" key="2">
    <source>
        <dbReference type="ARBA" id="ARBA00022475"/>
    </source>
</evidence>
<gene>
    <name evidence="7" type="ORF">C4K07_1413</name>
</gene>
<proteinExistence type="predicted"/>
<keyword evidence="3 6" id="KW-0812">Transmembrane</keyword>
<dbReference type="GO" id="GO:0022857">
    <property type="term" value="F:transmembrane transporter activity"/>
    <property type="evidence" value="ECO:0007669"/>
    <property type="project" value="InterPro"/>
</dbReference>
<dbReference type="AlphaFoldDB" id="A0AAD0ZE25"/>
<feature type="transmembrane region" description="Helical" evidence="6">
    <location>
        <begin position="296"/>
        <end position="320"/>
    </location>
</feature>
<organism evidence="7 8">
    <name type="scientific">Pseudomonas chlororaphis subsp. aureofaciens</name>
    <dbReference type="NCBI Taxonomy" id="587851"/>
    <lineage>
        <taxon>Bacteria</taxon>
        <taxon>Pseudomonadati</taxon>
        <taxon>Pseudomonadota</taxon>
        <taxon>Gammaproteobacteria</taxon>
        <taxon>Pseudomonadales</taxon>
        <taxon>Pseudomonadaceae</taxon>
        <taxon>Pseudomonas</taxon>
    </lineage>
</organism>
<feature type="transmembrane region" description="Helical" evidence="6">
    <location>
        <begin position="105"/>
        <end position="131"/>
    </location>
</feature>
<protein>
    <submittedName>
        <fullName evidence="7">MFS general substrate transporter</fullName>
    </submittedName>
</protein>
<feature type="transmembrane region" description="Helical" evidence="6">
    <location>
        <begin position="52"/>
        <end position="70"/>
    </location>
</feature>
<dbReference type="InterPro" id="IPR011701">
    <property type="entry name" value="MFS"/>
</dbReference>